<dbReference type="InterPro" id="IPR036420">
    <property type="entry name" value="BRCT_dom_sf"/>
</dbReference>
<keyword evidence="3 11" id="KW-0235">DNA replication</keyword>
<feature type="binding site" evidence="11">
    <location>
        <begin position="35"/>
        <end position="39"/>
    </location>
    <ligand>
        <name>NAD(+)</name>
        <dbReference type="ChEBI" id="CHEBI:57540"/>
    </ligand>
</feature>
<dbReference type="InterPro" id="IPR003583">
    <property type="entry name" value="Hlx-hairpin-Hlx_DNA-bd_motif"/>
</dbReference>
<dbReference type="EMBL" id="JBHTIT010000001">
    <property type="protein sequence ID" value="MFD0949614.1"/>
    <property type="molecule type" value="Genomic_DNA"/>
</dbReference>
<dbReference type="InterPro" id="IPR010994">
    <property type="entry name" value="RuvA_2-like"/>
</dbReference>
<dbReference type="SUPFAM" id="SSF47781">
    <property type="entry name" value="RuvA domain 2-like"/>
    <property type="match status" value="1"/>
</dbReference>
<dbReference type="InterPro" id="IPR001357">
    <property type="entry name" value="BRCT_dom"/>
</dbReference>
<dbReference type="PANTHER" id="PTHR23389:SF9">
    <property type="entry name" value="DNA LIGASE"/>
    <property type="match status" value="1"/>
</dbReference>
<evidence type="ECO:0000256" key="10">
    <source>
        <dbReference type="ARBA" id="ARBA00034005"/>
    </source>
</evidence>
<evidence type="ECO:0000313" key="15">
    <source>
        <dbReference type="Proteomes" id="UP001597044"/>
    </source>
</evidence>
<evidence type="ECO:0000256" key="3">
    <source>
        <dbReference type="ARBA" id="ARBA00022705"/>
    </source>
</evidence>
<keyword evidence="9 11" id="KW-0234">DNA repair</keyword>
<feature type="binding site" evidence="11">
    <location>
        <position position="440"/>
    </location>
    <ligand>
        <name>Zn(2+)</name>
        <dbReference type="ChEBI" id="CHEBI:29105"/>
    </ligand>
</feature>
<comment type="cofactor">
    <cofactor evidence="11">
        <name>Mg(2+)</name>
        <dbReference type="ChEBI" id="CHEBI:18420"/>
    </cofactor>
    <cofactor evidence="11">
        <name>Mn(2+)</name>
        <dbReference type="ChEBI" id="CHEBI:29035"/>
    </cofactor>
</comment>
<dbReference type="SUPFAM" id="SSF52113">
    <property type="entry name" value="BRCT domain"/>
    <property type="match status" value="1"/>
</dbReference>
<keyword evidence="8 11" id="KW-0520">NAD</keyword>
<dbReference type="Pfam" id="PF03120">
    <property type="entry name" value="OB_DNA_ligase"/>
    <property type="match status" value="1"/>
</dbReference>
<dbReference type="Gene3D" id="2.40.50.140">
    <property type="entry name" value="Nucleic acid-binding proteins"/>
    <property type="match status" value="1"/>
</dbReference>
<dbReference type="InterPro" id="IPR004149">
    <property type="entry name" value="Znf_DNAligase_C4"/>
</dbReference>
<evidence type="ECO:0000256" key="12">
    <source>
        <dbReference type="RuleBase" id="RU000618"/>
    </source>
</evidence>
<comment type="caution">
    <text evidence="11">Lacks conserved residue(s) required for the propagation of feature annotation.</text>
</comment>
<dbReference type="InterPro" id="IPR012340">
    <property type="entry name" value="NA-bd_OB-fold"/>
</dbReference>
<keyword evidence="11" id="KW-0464">Manganese</keyword>
<evidence type="ECO:0000256" key="6">
    <source>
        <dbReference type="ARBA" id="ARBA00022833"/>
    </source>
</evidence>
<evidence type="ECO:0000259" key="13">
    <source>
        <dbReference type="PROSITE" id="PS50172"/>
    </source>
</evidence>
<dbReference type="InterPro" id="IPR013840">
    <property type="entry name" value="DNAligase_N"/>
</dbReference>
<comment type="catalytic activity">
    <reaction evidence="10 11 12">
        <text>NAD(+) + (deoxyribonucleotide)n-3'-hydroxyl + 5'-phospho-(deoxyribonucleotide)m = (deoxyribonucleotide)n+m + AMP + beta-nicotinamide D-nucleotide.</text>
        <dbReference type="EC" id="6.5.1.2"/>
    </reaction>
</comment>
<dbReference type="NCBIfam" id="NF005932">
    <property type="entry name" value="PRK07956.1"/>
    <property type="match status" value="1"/>
</dbReference>
<organism evidence="14 15">
    <name type="scientific">Paraperlucidibaca wandonensis</name>
    <dbReference type="NCBI Taxonomy" id="1268273"/>
    <lineage>
        <taxon>Bacteria</taxon>
        <taxon>Pseudomonadati</taxon>
        <taxon>Pseudomonadota</taxon>
        <taxon>Gammaproteobacteria</taxon>
        <taxon>Moraxellales</taxon>
        <taxon>Moraxellaceae</taxon>
        <taxon>Paraperlucidibaca</taxon>
    </lineage>
</organism>
<name>A0ABW3HI34_9GAMM</name>
<dbReference type="Gene3D" id="3.30.470.30">
    <property type="entry name" value="DNA ligase/mRNA capping enzyme"/>
    <property type="match status" value="1"/>
</dbReference>
<dbReference type="Gene3D" id="3.40.50.10190">
    <property type="entry name" value="BRCT domain"/>
    <property type="match status" value="1"/>
</dbReference>
<dbReference type="SUPFAM" id="SSF56091">
    <property type="entry name" value="DNA ligase/mRNA capping enzyme, catalytic domain"/>
    <property type="match status" value="1"/>
</dbReference>
<dbReference type="SMART" id="SM00292">
    <property type="entry name" value="BRCT"/>
    <property type="match status" value="1"/>
</dbReference>
<dbReference type="PIRSF" id="PIRSF001604">
    <property type="entry name" value="LigA"/>
    <property type="match status" value="1"/>
</dbReference>
<dbReference type="CDD" id="cd17748">
    <property type="entry name" value="BRCT_DNA_ligase_like"/>
    <property type="match status" value="1"/>
</dbReference>
<dbReference type="InterPro" id="IPR018239">
    <property type="entry name" value="DNA_ligase_AS"/>
</dbReference>
<dbReference type="CDD" id="cd00114">
    <property type="entry name" value="LIGANc"/>
    <property type="match status" value="1"/>
</dbReference>
<dbReference type="GO" id="GO:0003911">
    <property type="term" value="F:DNA ligase (NAD+) activity"/>
    <property type="evidence" value="ECO:0007669"/>
    <property type="project" value="UniProtKB-EC"/>
</dbReference>
<reference evidence="15" key="1">
    <citation type="journal article" date="2019" name="Int. J. Syst. Evol. Microbiol.">
        <title>The Global Catalogue of Microorganisms (GCM) 10K type strain sequencing project: providing services to taxonomists for standard genome sequencing and annotation.</title>
        <authorList>
            <consortium name="The Broad Institute Genomics Platform"/>
            <consortium name="The Broad Institute Genome Sequencing Center for Infectious Disease"/>
            <person name="Wu L."/>
            <person name="Ma J."/>
        </authorList>
    </citation>
    <scope>NUCLEOTIDE SEQUENCE [LARGE SCALE GENOMIC DNA]</scope>
    <source>
        <strain evidence="15">CCUG 63419</strain>
    </source>
</reference>
<evidence type="ECO:0000256" key="4">
    <source>
        <dbReference type="ARBA" id="ARBA00022723"/>
    </source>
</evidence>
<dbReference type="SUPFAM" id="SSF50249">
    <property type="entry name" value="Nucleic acid-binding proteins"/>
    <property type="match status" value="1"/>
</dbReference>
<dbReference type="RefSeq" id="WP_379069467.1">
    <property type="nucleotide sequence ID" value="NZ_JBHTIT010000001.1"/>
</dbReference>
<dbReference type="Pfam" id="PF03119">
    <property type="entry name" value="DNA_ligase_ZBD"/>
    <property type="match status" value="1"/>
</dbReference>
<keyword evidence="15" id="KW-1185">Reference proteome</keyword>
<evidence type="ECO:0000256" key="1">
    <source>
        <dbReference type="ARBA" id="ARBA00004067"/>
    </source>
</evidence>
<evidence type="ECO:0000256" key="2">
    <source>
        <dbReference type="ARBA" id="ARBA00022598"/>
    </source>
</evidence>
<feature type="binding site" evidence="11">
    <location>
        <begin position="84"/>
        <end position="85"/>
    </location>
    <ligand>
        <name>NAD(+)</name>
        <dbReference type="ChEBI" id="CHEBI:57540"/>
    </ligand>
</feature>
<dbReference type="Pfam" id="PF01653">
    <property type="entry name" value="DNA_ligase_aden"/>
    <property type="match status" value="1"/>
</dbReference>
<feature type="binding site" evidence="11">
    <location>
        <position position="416"/>
    </location>
    <ligand>
        <name>Zn(2+)</name>
        <dbReference type="ChEBI" id="CHEBI:29105"/>
    </ligand>
</feature>
<evidence type="ECO:0000256" key="9">
    <source>
        <dbReference type="ARBA" id="ARBA00023204"/>
    </source>
</evidence>
<dbReference type="InterPro" id="IPR033136">
    <property type="entry name" value="DNA_ligase_CS"/>
</dbReference>
<feature type="binding site" evidence="11">
    <location>
        <position position="141"/>
    </location>
    <ligand>
        <name>NAD(+)</name>
        <dbReference type="ChEBI" id="CHEBI:57540"/>
    </ligand>
</feature>
<feature type="domain" description="BRCT" evidence="13">
    <location>
        <begin position="599"/>
        <end position="682"/>
    </location>
</feature>
<dbReference type="PROSITE" id="PS01056">
    <property type="entry name" value="DNA_LIGASE_N2"/>
    <property type="match status" value="1"/>
</dbReference>
<proteinExistence type="inferred from homology"/>
<accession>A0ABW3HI34</accession>
<feature type="binding site" evidence="11">
    <location>
        <position position="320"/>
    </location>
    <ligand>
        <name>NAD(+)</name>
        <dbReference type="ChEBI" id="CHEBI:57540"/>
    </ligand>
</feature>
<dbReference type="EC" id="6.5.1.2" evidence="11 12"/>
<dbReference type="PROSITE" id="PS50172">
    <property type="entry name" value="BRCT"/>
    <property type="match status" value="1"/>
</dbReference>
<keyword evidence="7 11" id="KW-0460">Magnesium</keyword>
<keyword evidence="6 11" id="KW-0862">Zinc</keyword>
<evidence type="ECO:0000256" key="8">
    <source>
        <dbReference type="ARBA" id="ARBA00023027"/>
    </source>
</evidence>
<dbReference type="InterPro" id="IPR013839">
    <property type="entry name" value="DNAligase_adenylation"/>
</dbReference>
<comment type="similarity">
    <text evidence="11">Belongs to the NAD-dependent DNA ligase family. LigA subfamily.</text>
</comment>
<dbReference type="Pfam" id="PF12826">
    <property type="entry name" value="HHH_2"/>
    <property type="match status" value="1"/>
</dbReference>
<evidence type="ECO:0000256" key="7">
    <source>
        <dbReference type="ARBA" id="ARBA00022842"/>
    </source>
</evidence>
<feature type="binding site" evidence="11">
    <location>
        <position position="179"/>
    </location>
    <ligand>
        <name>NAD(+)</name>
        <dbReference type="ChEBI" id="CHEBI:57540"/>
    </ligand>
</feature>
<dbReference type="Pfam" id="PF00533">
    <property type="entry name" value="BRCT"/>
    <property type="match status" value="1"/>
</dbReference>
<dbReference type="HAMAP" id="MF_01588">
    <property type="entry name" value="DNA_ligase_A"/>
    <property type="match status" value="1"/>
</dbReference>
<keyword evidence="5 11" id="KW-0227">DNA damage</keyword>
<evidence type="ECO:0000313" key="14">
    <source>
        <dbReference type="EMBL" id="MFD0949614.1"/>
    </source>
</evidence>
<dbReference type="SMART" id="SM00278">
    <property type="entry name" value="HhH1"/>
    <property type="match status" value="4"/>
</dbReference>
<dbReference type="InterPro" id="IPR004150">
    <property type="entry name" value="NAD_DNA_ligase_OB"/>
</dbReference>
<sequence length="682" mass="74454">MPATASVKARIDDLRRVLRDHAHRYYVLDEPSLPDGEYDALYAELLALEQAHPELITPDSPSQRVGAAPDSAFETITHSVPMLSLDNALTEDEWLAFDQRARERLGWDLSVGLPYVCEPKFDGLAVSLLYRDGILVQAATRGDGQSGENITANIRTIRSVPLRLIQSKFEPSLLEVRGEVLMPQQGFEALNAQQIARGDKPFANPRNAAAGALRQLDPSITAQRPLDFYAYAVAQIEGADWPNSHGQTLSWLANLGFKQSHLVKQGRGPVFVQQAWQSLLDARESLPFAIDGMVVKVDDRQLQRDLGYVARAPRWAVAYKFPAQEASTLLEAVDFQVGRTGALTPVARLTPVSVGGVMVSNATLHNIDEIERLDLRIGDRVVIYRAGDVIPKVMRRLDENDAEHEQRQRVSLPTQCPVCQSAVVRLEDEAVARCGAGLFCPAQRKEVLKHFASRRAMDIDGLGDKWIELLIAQELVHSSADLYSLTLEQLLTLPRMAEKSATNLLNAIAKSRDTTLARFLYALGIRDVGETTAAALARQFGRLDALLAADEAALLATPDVGPVVASSIRQFLSEPHNQQIIAQLQAAGVNWSDQAAAQDLPQPLAGQTWVLTGTLATIGRDEAGDRLRALGAKVSGSVSKKTHAVVAGERAGSKLDAAKEHQVQILDEAALLALLAEHEQMS</sequence>
<dbReference type="Proteomes" id="UP001597044">
    <property type="component" value="Unassembled WGS sequence"/>
</dbReference>
<evidence type="ECO:0000256" key="11">
    <source>
        <dbReference type="HAMAP-Rule" id="MF_01588"/>
    </source>
</evidence>
<dbReference type="NCBIfam" id="TIGR00575">
    <property type="entry name" value="dnlj"/>
    <property type="match status" value="1"/>
</dbReference>
<feature type="binding site" evidence="11">
    <location>
        <position position="296"/>
    </location>
    <ligand>
        <name>NAD(+)</name>
        <dbReference type="ChEBI" id="CHEBI:57540"/>
    </ligand>
</feature>
<comment type="function">
    <text evidence="1 11">DNA ligase that catalyzes the formation of phosphodiester linkages between 5'-phosphoryl and 3'-hydroxyl groups in double-stranded DNA using NAD as a coenzyme and as the energy source for the reaction. It is essential for DNA replication and repair of damaged DNA.</text>
</comment>
<dbReference type="PANTHER" id="PTHR23389">
    <property type="entry name" value="CHROMOSOME TRANSMISSION FIDELITY FACTOR 18"/>
    <property type="match status" value="1"/>
</dbReference>
<dbReference type="InterPro" id="IPR001679">
    <property type="entry name" value="DNA_ligase"/>
</dbReference>
<gene>
    <name evidence="11 14" type="primary">ligA</name>
    <name evidence="14" type="ORF">ACFQ0F_04290</name>
</gene>
<dbReference type="PROSITE" id="PS01055">
    <property type="entry name" value="DNA_LIGASE_N1"/>
    <property type="match status" value="1"/>
</dbReference>
<feature type="binding site" evidence="11">
    <location>
        <position position="419"/>
    </location>
    <ligand>
        <name>Zn(2+)</name>
        <dbReference type="ChEBI" id="CHEBI:29105"/>
    </ligand>
</feature>
<dbReference type="Pfam" id="PF14520">
    <property type="entry name" value="HHH_5"/>
    <property type="match status" value="1"/>
</dbReference>
<dbReference type="InterPro" id="IPR041663">
    <property type="entry name" value="DisA/LigA_HHH"/>
</dbReference>
<dbReference type="Gene3D" id="1.10.150.20">
    <property type="entry name" value="5' to 3' exonuclease, C-terminal subdomain"/>
    <property type="match status" value="2"/>
</dbReference>
<dbReference type="Gene3D" id="6.20.10.30">
    <property type="match status" value="1"/>
</dbReference>
<keyword evidence="2 11" id="KW-0436">Ligase</keyword>
<dbReference type="SMART" id="SM00532">
    <property type="entry name" value="LIGANc"/>
    <property type="match status" value="1"/>
</dbReference>
<keyword evidence="4 11" id="KW-0479">Metal-binding</keyword>
<dbReference type="Gene3D" id="1.10.287.610">
    <property type="entry name" value="Helix hairpin bin"/>
    <property type="match status" value="1"/>
</dbReference>
<feature type="active site" description="N6-AMP-lysine intermediate" evidence="11">
    <location>
        <position position="120"/>
    </location>
</feature>
<evidence type="ECO:0000256" key="5">
    <source>
        <dbReference type="ARBA" id="ARBA00022763"/>
    </source>
</evidence>
<feature type="binding site" evidence="11">
    <location>
        <position position="118"/>
    </location>
    <ligand>
        <name>NAD(+)</name>
        <dbReference type="ChEBI" id="CHEBI:57540"/>
    </ligand>
</feature>
<comment type="caution">
    <text evidence="14">The sequence shown here is derived from an EMBL/GenBank/DDBJ whole genome shotgun (WGS) entry which is preliminary data.</text>
</comment>
<protein>
    <recommendedName>
        <fullName evidence="11 12">DNA ligase</fullName>
        <ecNumber evidence="11 12">6.5.1.2</ecNumber>
    </recommendedName>
    <alternativeName>
        <fullName evidence="11">Polydeoxyribonucleotide synthase [NAD(+)]</fullName>
    </alternativeName>
</protein>